<dbReference type="InterPro" id="IPR001451">
    <property type="entry name" value="Hexapep"/>
</dbReference>
<dbReference type="PANTHER" id="PTHR43300">
    <property type="entry name" value="ACETYLTRANSFERASE"/>
    <property type="match status" value="1"/>
</dbReference>
<reference evidence="8 9" key="1">
    <citation type="journal article" date="2020" name="Microorganisms">
        <title>Reliable Identification of Environmental Pseudomonas Isolates Using the rpoD Gene.</title>
        <authorList>
            <consortium name="The Broad Institute Genome Sequencing Platform"/>
            <person name="Girard L."/>
            <person name="Lood C."/>
            <person name="Rokni-Zadeh H."/>
            <person name="van Noort V."/>
            <person name="Lavigne R."/>
            <person name="De Mot R."/>
        </authorList>
    </citation>
    <scope>NUCLEOTIDE SEQUENCE [LARGE SCALE GENOMIC DNA]</scope>
    <source>
        <strain evidence="8 9">RW9S1A</strain>
    </source>
</reference>
<dbReference type="InterPro" id="IPR011004">
    <property type="entry name" value="Trimer_LpxA-like_sf"/>
</dbReference>
<name>A0A9E6PYS2_9PSED</name>
<dbReference type="PANTHER" id="PTHR43300:SF12">
    <property type="entry name" value="CHLORAMPHENICOL ACETYLTRANSFERASE"/>
    <property type="match status" value="1"/>
</dbReference>
<reference evidence="8 9" key="2">
    <citation type="journal article" date="2021" name="Microorganisms">
        <title>The Ever-Expanding Pseudomonas Genus: Description of 43 New Species and Partition of the Pseudomonas putida Group.</title>
        <authorList>
            <person name="Girard L."/>
            <person name="Lood C."/>
            <person name="Hofte M."/>
            <person name="Vandamme P."/>
            <person name="Rokni-Zadeh H."/>
            <person name="van Noort V."/>
            <person name="Lavigne R."/>
            <person name="De Mot R."/>
        </authorList>
    </citation>
    <scope>NUCLEOTIDE SEQUENCE [LARGE SCALE GENOMIC DNA]</scope>
    <source>
        <strain evidence="8 9">RW9S1A</strain>
    </source>
</reference>
<evidence type="ECO:0000256" key="6">
    <source>
        <dbReference type="ARBA" id="ARBA00023315"/>
    </source>
</evidence>
<comment type="similarity">
    <text evidence="1">Belongs to the transferase hexapeptide repeat family.</text>
</comment>
<dbReference type="RefSeq" id="WP_186655935.1">
    <property type="nucleotide sequence ID" value="NZ_CP077095.1"/>
</dbReference>
<dbReference type="EMBL" id="CP077095">
    <property type="protein sequence ID" value="QXI39796.1"/>
    <property type="molecule type" value="Genomic_DNA"/>
</dbReference>
<accession>A0A9E6PYS2</accession>
<gene>
    <name evidence="8" type="ORF">HU772_006830</name>
</gene>
<dbReference type="GO" id="GO:0046677">
    <property type="term" value="P:response to antibiotic"/>
    <property type="evidence" value="ECO:0007669"/>
    <property type="project" value="UniProtKB-KW"/>
</dbReference>
<dbReference type="Proteomes" id="UP000633418">
    <property type="component" value="Chromosome"/>
</dbReference>
<evidence type="ECO:0000313" key="9">
    <source>
        <dbReference type="Proteomes" id="UP000633418"/>
    </source>
</evidence>
<evidence type="ECO:0000256" key="7">
    <source>
        <dbReference type="ARBA" id="ARBA00047633"/>
    </source>
</evidence>
<dbReference type="KEGG" id="pxn:HU772_006830"/>
<dbReference type="Pfam" id="PF00132">
    <property type="entry name" value="Hexapep"/>
    <property type="match status" value="1"/>
</dbReference>
<evidence type="ECO:0000256" key="3">
    <source>
        <dbReference type="ARBA" id="ARBA00020291"/>
    </source>
</evidence>
<dbReference type="InterPro" id="IPR050179">
    <property type="entry name" value="Trans_hexapeptide_repeat"/>
</dbReference>
<dbReference type="EC" id="2.3.1.28" evidence="2"/>
<dbReference type="AlphaFoldDB" id="A0A9E6PYS2"/>
<keyword evidence="6 8" id="KW-0012">Acyltransferase</keyword>
<protein>
    <recommendedName>
        <fullName evidence="3">Chloramphenicol acetyltransferase</fullName>
        <ecNumber evidence="2">2.3.1.28</ecNumber>
    </recommendedName>
</protein>
<evidence type="ECO:0000313" key="8">
    <source>
        <dbReference type="EMBL" id="QXI39796.1"/>
    </source>
</evidence>
<proteinExistence type="inferred from homology"/>
<keyword evidence="5" id="KW-0046">Antibiotic resistance</keyword>
<dbReference type="GO" id="GO:0008811">
    <property type="term" value="F:chloramphenicol O-acetyltransferase activity"/>
    <property type="evidence" value="ECO:0007669"/>
    <property type="project" value="UniProtKB-EC"/>
</dbReference>
<keyword evidence="9" id="KW-1185">Reference proteome</keyword>
<sequence>MAFLTQSQLQAMGFKHLGVDVKISDKASIYNCDLIEIGDYSRIDDFCVVSGRVTIGRNVHIAVFNNVAGGELGVTMEDFSGLAYGCHVFSQSDDYTGKSMTNPTVPAQFKSETKAPVVIGRHVIVGTSSIVMPGVTLAEGCSVGAMSWITKSTEPWGVYFGIPAKRIKNRSKKLLELEAEYLAGAGEQ</sequence>
<comment type="catalytic activity">
    <reaction evidence="7">
        <text>chloramphenicol + acetyl-CoA = chloramphenicol 3-acetate + CoA</text>
        <dbReference type="Rhea" id="RHEA:18421"/>
        <dbReference type="ChEBI" id="CHEBI:16730"/>
        <dbReference type="ChEBI" id="CHEBI:17698"/>
        <dbReference type="ChEBI" id="CHEBI:57287"/>
        <dbReference type="ChEBI" id="CHEBI:57288"/>
        <dbReference type="EC" id="2.3.1.28"/>
    </reaction>
</comment>
<keyword evidence="4" id="KW-0808">Transferase</keyword>
<evidence type="ECO:0000256" key="5">
    <source>
        <dbReference type="ARBA" id="ARBA00023251"/>
    </source>
</evidence>
<dbReference type="Gene3D" id="2.160.10.10">
    <property type="entry name" value="Hexapeptide repeat proteins"/>
    <property type="match status" value="1"/>
</dbReference>
<evidence type="ECO:0000256" key="2">
    <source>
        <dbReference type="ARBA" id="ARBA00013235"/>
    </source>
</evidence>
<evidence type="ECO:0000256" key="4">
    <source>
        <dbReference type="ARBA" id="ARBA00022679"/>
    </source>
</evidence>
<dbReference type="CDD" id="cd04647">
    <property type="entry name" value="LbH_MAT_like"/>
    <property type="match status" value="1"/>
</dbReference>
<evidence type="ECO:0000256" key="1">
    <source>
        <dbReference type="ARBA" id="ARBA00007274"/>
    </source>
</evidence>
<dbReference type="SUPFAM" id="SSF51161">
    <property type="entry name" value="Trimeric LpxA-like enzymes"/>
    <property type="match status" value="1"/>
</dbReference>
<organism evidence="8 9">
    <name type="scientific">Pseudomonas xantholysinigenes</name>
    <dbReference type="NCBI Taxonomy" id="2745490"/>
    <lineage>
        <taxon>Bacteria</taxon>
        <taxon>Pseudomonadati</taxon>
        <taxon>Pseudomonadota</taxon>
        <taxon>Gammaproteobacteria</taxon>
        <taxon>Pseudomonadales</taxon>
        <taxon>Pseudomonadaceae</taxon>
        <taxon>Pseudomonas</taxon>
    </lineage>
</organism>